<dbReference type="KEGG" id="rgu:A4W93_24620"/>
<dbReference type="InterPro" id="IPR009003">
    <property type="entry name" value="Peptidase_S1_PA"/>
</dbReference>
<evidence type="ECO:0000313" key="1">
    <source>
        <dbReference type="EMBL" id="ARN22837.1"/>
    </source>
</evidence>
<proteinExistence type="predicted"/>
<dbReference type="Proteomes" id="UP000193427">
    <property type="component" value="Chromosome"/>
</dbReference>
<dbReference type="AlphaFoldDB" id="A0A1W6LF48"/>
<gene>
    <name evidence="1" type="ORF">A4W93_24620</name>
</gene>
<dbReference type="SUPFAM" id="SSF50494">
    <property type="entry name" value="Trypsin-like serine proteases"/>
    <property type="match status" value="1"/>
</dbReference>
<keyword evidence="2" id="KW-1185">Reference proteome</keyword>
<reference evidence="1 2" key="1">
    <citation type="submission" date="2016-04" db="EMBL/GenBank/DDBJ databases">
        <title>Complete genome sequence of natural rubber-degrading, novel Gram-negative bacterium, Rhizobacter gummiphilus strain NS21.</title>
        <authorList>
            <person name="Tabata M."/>
            <person name="Kasai D."/>
            <person name="Fukuda M."/>
        </authorList>
    </citation>
    <scope>NUCLEOTIDE SEQUENCE [LARGE SCALE GENOMIC DNA]</scope>
    <source>
        <strain evidence="1 2">NS21</strain>
    </source>
</reference>
<organism evidence="1 2">
    <name type="scientific">Piscinibacter gummiphilus</name>
    <dbReference type="NCBI Taxonomy" id="946333"/>
    <lineage>
        <taxon>Bacteria</taxon>
        <taxon>Pseudomonadati</taxon>
        <taxon>Pseudomonadota</taxon>
        <taxon>Betaproteobacteria</taxon>
        <taxon>Burkholderiales</taxon>
        <taxon>Sphaerotilaceae</taxon>
        <taxon>Piscinibacter</taxon>
    </lineage>
</organism>
<protein>
    <submittedName>
        <fullName evidence="1">Uncharacterized protein</fullName>
    </submittedName>
</protein>
<name>A0A1W6LF48_9BURK</name>
<dbReference type="OrthoDB" id="8845069at2"/>
<accession>A0A1W6LF48</accession>
<dbReference type="EMBL" id="CP015118">
    <property type="protein sequence ID" value="ARN22837.1"/>
    <property type="molecule type" value="Genomic_DNA"/>
</dbReference>
<sequence length="373" mass="38358">MSGLRRRTLLAWLAAGPGVAAAETASEVRLRELMAQRAARVNDPRVHQAAAMADRAALLATGEAALVRGDTDAAQVAFERAAALLHAADTEMGLVRTWLQAGEYRRALAFCAHTAGGHREAAAPGALYAWLLRLGGQLDAGQRTLALAQSRWAGDAVVDATARQLASAWPVADGVLLDTPHRMAPQPTGDTLPAGHRVMASGVRVAPGRVLVPARSVAASSMWVRDGLGRAATATVERVDTDLGVAVLASPGHAAGLAARDPFAGSPGYTVAFSEGGDAAWPWLHAGFLGASDRVARRRRLGIDAPAGAAGGGVFNAAGQFAGLRDGDRWLPVSALAPLLAGIEPAAPVTARAGADEVYENVLGSMVQLIVTG</sequence>
<dbReference type="STRING" id="946333.A4W93_24620"/>
<evidence type="ECO:0000313" key="2">
    <source>
        <dbReference type="Proteomes" id="UP000193427"/>
    </source>
</evidence>
<dbReference type="RefSeq" id="WP_085753146.1">
    <property type="nucleotide sequence ID" value="NZ_BSPR01000015.1"/>
</dbReference>